<evidence type="ECO:0000256" key="2">
    <source>
        <dbReference type="ARBA" id="ARBA00005318"/>
    </source>
</evidence>
<evidence type="ECO:0000259" key="12">
    <source>
        <dbReference type="Pfam" id="PF12693"/>
    </source>
</evidence>
<evidence type="ECO:0000313" key="14">
    <source>
        <dbReference type="Proteomes" id="UP000610558"/>
    </source>
</evidence>
<comment type="function">
    <text evidence="10">Inner membrane component of the type II secretion system required for the energy-dependent secretion of extracellular factors such as proteases and toxins from the periplasm.</text>
</comment>
<keyword evidence="4" id="KW-1003">Cell membrane</keyword>
<gene>
    <name evidence="13" type="ORF">IB286_05980</name>
</gene>
<dbReference type="GO" id="GO:0015628">
    <property type="term" value="P:protein secretion by the type II secretion system"/>
    <property type="evidence" value="ECO:0007669"/>
    <property type="project" value="InterPro"/>
</dbReference>
<dbReference type="InterPro" id="IPR025691">
    <property type="entry name" value="GspL_pp_dom"/>
</dbReference>
<evidence type="ECO:0000256" key="7">
    <source>
        <dbReference type="ARBA" id="ARBA00022927"/>
    </source>
</evidence>
<evidence type="ECO:0000256" key="9">
    <source>
        <dbReference type="ARBA" id="ARBA00023136"/>
    </source>
</evidence>
<proteinExistence type="inferred from homology"/>
<comment type="similarity">
    <text evidence="2 10">Belongs to the GSP L family.</text>
</comment>
<dbReference type="SUPFAM" id="SSF53067">
    <property type="entry name" value="Actin-like ATPase domain"/>
    <property type="match status" value="1"/>
</dbReference>
<dbReference type="GO" id="GO:0009276">
    <property type="term" value="C:Gram-negative-bacterium-type cell wall"/>
    <property type="evidence" value="ECO:0007669"/>
    <property type="project" value="InterPro"/>
</dbReference>
<dbReference type="EMBL" id="JACXLD010000002">
    <property type="protein sequence ID" value="MBD2858554.1"/>
    <property type="molecule type" value="Genomic_DNA"/>
</dbReference>
<evidence type="ECO:0000256" key="5">
    <source>
        <dbReference type="ARBA" id="ARBA00022519"/>
    </source>
</evidence>
<keyword evidence="14" id="KW-1185">Reference proteome</keyword>
<dbReference type="Gene3D" id="3.30.1360.100">
    <property type="entry name" value="General secretion pathway protein M, EpsM"/>
    <property type="match status" value="1"/>
</dbReference>
<dbReference type="CDD" id="cd24017">
    <property type="entry name" value="ASKHA_T2SSL_N"/>
    <property type="match status" value="1"/>
</dbReference>
<comment type="subcellular location">
    <subcellularLocation>
        <location evidence="1">Cell inner membrane</location>
        <topology evidence="1">Single-pass membrane protein</topology>
    </subcellularLocation>
</comment>
<dbReference type="Gene3D" id="3.30.420.380">
    <property type="match status" value="1"/>
</dbReference>
<dbReference type="Pfam" id="PF05134">
    <property type="entry name" value="T2SSL"/>
    <property type="match status" value="1"/>
</dbReference>
<dbReference type="InterPro" id="IPR043129">
    <property type="entry name" value="ATPase_NBD"/>
</dbReference>
<feature type="domain" description="GspL cytoplasmic actin-ATPase-like" evidence="11">
    <location>
        <begin position="15"/>
        <end position="236"/>
    </location>
</feature>
<dbReference type="AlphaFoldDB" id="A0A927BZP0"/>
<dbReference type="RefSeq" id="WP_190763481.1">
    <property type="nucleotide sequence ID" value="NZ_JACXLD010000002.1"/>
</dbReference>
<evidence type="ECO:0000256" key="3">
    <source>
        <dbReference type="ARBA" id="ARBA00022448"/>
    </source>
</evidence>
<keyword evidence="7 10" id="KW-0653">Protein transport</keyword>
<comment type="caution">
    <text evidence="13">The sequence shown here is derived from an EMBL/GenBank/DDBJ whole genome shotgun (WGS) entry which is preliminary data.</text>
</comment>
<evidence type="ECO:0000256" key="4">
    <source>
        <dbReference type="ARBA" id="ARBA00022475"/>
    </source>
</evidence>
<dbReference type="NCBIfam" id="TIGR01709">
    <property type="entry name" value="typeII_sec_gspL"/>
    <property type="match status" value="1"/>
</dbReference>
<evidence type="ECO:0000256" key="6">
    <source>
        <dbReference type="ARBA" id="ARBA00022692"/>
    </source>
</evidence>
<dbReference type="GO" id="GO:0005886">
    <property type="term" value="C:plasma membrane"/>
    <property type="evidence" value="ECO:0007669"/>
    <property type="project" value="UniProtKB-SubCell"/>
</dbReference>
<dbReference type="GO" id="GO:0015627">
    <property type="term" value="C:type II protein secretion system complex"/>
    <property type="evidence" value="ECO:0007669"/>
    <property type="project" value="InterPro"/>
</dbReference>
<keyword evidence="5" id="KW-0997">Cell inner membrane</keyword>
<protein>
    <recommendedName>
        <fullName evidence="10">Type II secretion system protein L</fullName>
        <shortName evidence="10">T2SS protein L</shortName>
    </recommendedName>
</protein>
<sequence>MSNQLFLELPARLEGGEPETLNWLVWDVETSQVRDRGCVSVEQLSALADQFSALPCYALVPGELVSRHQIVLPKGGRVGLSALPFQLEERLCSDLSGVHFAHSVIKPNQSTDVLVVERELMAAWHQLLLNSGLKVKALYPDYGAIAENIVVLDQHRAISHSVSAAAAMQAKNFPVWAKLAGGVEEMSAYTCCEASAEVVLKENLPSQNVFSVAQRLDAIAANFSPWLPNLLSAEFALRDEQSALVKALRWPVILLLALLFGHWLNLGLAIAAQNKEITQLESAIDQVYLDTFPGARVVNARSQMRSKLNALEQGGSDSSFLPWLETIALASGGGQSIRFSQLNFAATPGEIRLSLSAPSYEAVDTWVAKLQAKGLTVERGAFAAEAGGSNRVSGQISVKGGR</sequence>
<keyword evidence="9" id="KW-0472">Membrane</keyword>
<feature type="domain" description="GspL periplasmic" evidence="12">
    <location>
        <begin position="248"/>
        <end position="398"/>
    </location>
</feature>
<name>A0A927BZP0_9GAMM</name>
<evidence type="ECO:0000256" key="10">
    <source>
        <dbReference type="PIRNR" id="PIRNR015761"/>
    </source>
</evidence>
<reference evidence="13" key="1">
    <citation type="submission" date="2020-09" db="EMBL/GenBank/DDBJ databases">
        <authorList>
            <person name="Yoon J.-W."/>
        </authorList>
    </citation>
    <scope>NUCLEOTIDE SEQUENCE</scope>
    <source>
        <strain evidence="13">KMU-158</strain>
    </source>
</reference>
<organism evidence="13 14">
    <name type="scientific">Spongiibacter pelagi</name>
    <dbReference type="NCBI Taxonomy" id="2760804"/>
    <lineage>
        <taxon>Bacteria</taxon>
        <taxon>Pseudomonadati</taxon>
        <taxon>Pseudomonadota</taxon>
        <taxon>Gammaproteobacteria</taxon>
        <taxon>Cellvibrionales</taxon>
        <taxon>Spongiibacteraceae</taxon>
        <taxon>Spongiibacter</taxon>
    </lineage>
</organism>
<dbReference type="Pfam" id="PF12693">
    <property type="entry name" value="GspL_C"/>
    <property type="match status" value="1"/>
</dbReference>
<keyword evidence="6" id="KW-0812">Transmembrane</keyword>
<dbReference type="SUPFAM" id="SSF54593">
    <property type="entry name" value="Glyoxalase/Bleomycin resistance protein/Dihydroxybiphenyl dioxygenase"/>
    <property type="match status" value="1"/>
</dbReference>
<keyword evidence="3 10" id="KW-0813">Transport</keyword>
<evidence type="ECO:0000259" key="11">
    <source>
        <dbReference type="Pfam" id="PF05134"/>
    </source>
</evidence>
<dbReference type="InterPro" id="IPR007812">
    <property type="entry name" value="T2SS_protein-GspL"/>
</dbReference>
<evidence type="ECO:0000256" key="1">
    <source>
        <dbReference type="ARBA" id="ARBA00004377"/>
    </source>
</evidence>
<evidence type="ECO:0000256" key="8">
    <source>
        <dbReference type="ARBA" id="ARBA00022989"/>
    </source>
</evidence>
<dbReference type="InterPro" id="IPR024230">
    <property type="entry name" value="GspL_cyto_dom"/>
</dbReference>
<dbReference type="InterPro" id="IPR029068">
    <property type="entry name" value="Glyas_Bleomycin-R_OHBP_Dase"/>
</dbReference>
<dbReference type="PIRSF" id="PIRSF015761">
    <property type="entry name" value="Protein_L"/>
    <property type="match status" value="1"/>
</dbReference>
<dbReference type="Proteomes" id="UP000610558">
    <property type="component" value="Unassembled WGS sequence"/>
</dbReference>
<accession>A0A927BZP0</accession>
<evidence type="ECO:0000313" key="13">
    <source>
        <dbReference type="EMBL" id="MBD2858554.1"/>
    </source>
</evidence>
<keyword evidence="8" id="KW-1133">Transmembrane helix</keyword>